<proteinExistence type="predicted"/>
<protein>
    <recommendedName>
        <fullName evidence="1">SHOCT domain-containing protein</fullName>
    </recommendedName>
</protein>
<gene>
    <name evidence="2" type="ORF">PAI11_27930</name>
</gene>
<evidence type="ECO:0000313" key="3">
    <source>
        <dbReference type="Proteomes" id="UP000005143"/>
    </source>
</evidence>
<dbReference type="Pfam" id="PF09851">
    <property type="entry name" value="SHOCT"/>
    <property type="match status" value="1"/>
</dbReference>
<dbReference type="AlphaFoldDB" id="H0E7J1"/>
<name>H0E7J1_9ACTN</name>
<dbReference type="EMBL" id="AGUD01000225">
    <property type="protein sequence ID" value="EHN10362.1"/>
    <property type="molecule type" value="Genomic_DNA"/>
</dbReference>
<evidence type="ECO:0000313" key="2">
    <source>
        <dbReference type="EMBL" id="EHN10362.1"/>
    </source>
</evidence>
<reference evidence="2 3" key="1">
    <citation type="journal article" date="2013" name="Biodegradation">
        <title>Quantitative proteomic analysis of ibuprofen-degrading Patulibacter sp. strain I11.</title>
        <authorList>
            <person name="Almeida B."/>
            <person name="Kjeldal H."/>
            <person name="Lolas I."/>
            <person name="Knudsen A.D."/>
            <person name="Carvalho G."/>
            <person name="Nielsen K.L."/>
            <person name="Barreto Crespo M.T."/>
            <person name="Stensballe A."/>
            <person name="Nielsen J.L."/>
        </authorList>
    </citation>
    <scope>NUCLEOTIDE SEQUENCE [LARGE SCALE GENOMIC DNA]</scope>
    <source>
        <strain evidence="2 3">I11</strain>
    </source>
</reference>
<dbReference type="Proteomes" id="UP000005143">
    <property type="component" value="Unassembled WGS sequence"/>
</dbReference>
<accession>H0E7J1</accession>
<organism evidence="2 3">
    <name type="scientific">Patulibacter medicamentivorans</name>
    <dbReference type="NCBI Taxonomy" id="1097667"/>
    <lineage>
        <taxon>Bacteria</taxon>
        <taxon>Bacillati</taxon>
        <taxon>Actinomycetota</taxon>
        <taxon>Thermoleophilia</taxon>
        <taxon>Solirubrobacterales</taxon>
        <taxon>Patulibacteraceae</taxon>
        <taxon>Patulibacter</taxon>
    </lineage>
</organism>
<evidence type="ECO:0000259" key="1">
    <source>
        <dbReference type="Pfam" id="PF09851"/>
    </source>
</evidence>
<dbReference type="InterPro" id="IPR018649">
    <property type="entry name" value="SHOCT"/>
</dbReference>
<sequence>MGLLDRFRRGPGADAVRGTAQVVGCSGNTGDSVSQTCRMQLVVQAPGVPATSVEHRAIVRTKRWPSPGMVLPVDLDPADPARLRIAWDEVPETRQRAVQSAEALAAALRGERPEQPASGPGAAGWASAFGAPQVIDVSGGDLSDLRPEQRAKLQALGLDVEALAGAVRDGVAAAGRPAAADGTDERLARLERLAALRASGVLTEAEFQDQKRRILSAD</sequence>
<feature type="domain" description="SHOCT" evidence="1">
    <location>
        <begin position="188"/>
        <end position="215"/>
    </location>
</feature>
<comment type="caution">
    <text evidence="2">The sequence shown here is derived from an EMBL/GenBank/DDBJ whole genome shotgun (WGS) entry which is preliminary data.</text>
</comment>
<keyword evidence="3" id="KW-1185">Reference proteome</keyword>
<dbReference type="RefSeq" id="WP_007576297.1">
    <property type="nucleotide sequence ID" value="NZ_AGUD01000225.1"/>
</dbReference>